<dbReference type="Pfam" id="PF03941">
    <property type="entry name" value="INCENP_ARK-bind"/>
    <property type="match status" value="1"/>
</dbReference>
<evidence type="ECO:0000313" key="10">
    <source>
        <dbReference type="Proteomes" id="UP001642360"/>
    </source>
</evidence>
<evidence type="ECO:0000256" key="1">
    <source>
        <dbReference type="ARBA" id="ARBA00004123"/>
    </source>
</evidence>
<feature type="region of interest" description="Disordered" evidence="7">
    <location>
        <begin position="858"/>
        <end position="883"/>
    </location>
</feature>
<feature type="compositionally biased region" description="Basic and acidic residues" evidence="7">
    <location>
        <begin position="1026"/>
        <end position="1087"/>
    </location>
</feature>
<name>A0ABC8S3F3_9AQUA</name>
<evidence type="ECO:0000256" key="6">
    <source>
        <dbReference type="ARBA" id="ARBA00023242"/>
    </source>
</evidence>
<dbReference type="PANTHER" id="PTHR13738:SF1">
    <property type="entry name" value="TROPONIN I"/>
    <property type="match status" value="1"/>
</dbReference>
<protein>
    <recommendedName>
        <fullName evidence="8">Inner centromere protein ARK-binding domain-containing protein</fullName>
    </recommendedName>
</protein>
<feature type="region of interest" description="Disordered" evidence="7">
    <location>
        <begin position="987"/>
        <end position="1087"/>
    </location>
</feature>
<keyword evidence="6" id="KW-0539">Nucleus</keyword>
<feature type="compositionally biased region" description="Basic residues" evidence="7">
    <location>
        <begin position="1000"/>
        <end position="1009"/>
    </location>
</feature>
<feature type="compositionally biased region" description="Basic and acidic residues" evidence="7">
    <location>
        <begin position="987"/>
        <end position="999"/>
    </location>
</feature>
<evidence type="ECO:0000256" key="3">
    <source>
        <dbReference type="ARBA" id="ARBA00010042"/>
    </source>
</evidence>
<evidence type="ECO:0000256" key="7">
    <source>
        <dbReference type="SAM" id="MobiDB-lite"/>
    </source>
</evidence>
<dbReference type="InterPro" id="IPR005635">
    <property type="entry name" value="Inner_centromere_prot_ARK-bd"/>
</dbReference>
<comment type="subcellular location">
    <subcellularLocation>
        <location evidence="2">Cytoplasm</location>
        <location evidence="2">Cytoskeleton</location>
        <location evidence="2">Spindle</location>
    </subcellularLocation>
    <subcellularLocation>
        <location evidence="1">Nucleus</location>
    </subcellularLocation>
</comment>
<accession>A0ABC8S3F3</accession>
<keyword evidence="4" id="KW-0963">Cytoplasm</keyword>
<dbReference type="Proteomes" id="UP001642360">
    <property type="component" value="Unassembled WGS sequence"/>
</dbReference>
<evidence type="ECO:0000256" key="2">
    <source>
        <dbReference type="ARBA" id="ARBA00004186"/>
    </source>
</evidence>
<evidence type="ECO:0000256" key="5">
    <source>
        <dbReference type="ARBA" id="ARBA00023212"/>
    </source>
</evidence>
<evidence type="ECO:0000256" key="4">
    <source>
        <dbReference type="ARBA" id="ARBA00022490"/>
    </source>
</evidence>
<dbReference type="AlphaFoldDB" id="A0ABC8S3F3"/>
<dbReference type="EMBL" id="CAUOFW020001814">
    <property type="protein sequence ID" value="CAK9148872.1"/>
    <property type="molecule type" value="Genomic_DNA"/>
</dbReference>
<gene>
    <name evidence="9" type="ORF">ILEXP_LOCUS16863</name>
</gene>
<evidence type="ECO:0000259" key="8">
    <source>
        <dbReference type="Pfam" id="PF03941"/>
    </source>
</evidence>
<dbReference type="InterPro" id="IPR050875">
    <property type="entry name" value="Troponin_I"/>
</dbReference>
<feature type="domain" description="Inner centromere protein ARK-binding" evidence="8">
    <location>
        <begin position="1154"/>
        <end position="1202"/>
    </location>
</feature>
<feature type="compositionally biased region" description="Basic and acidic residues" evidence="7">
    <location>
        <begin position="1010"/>
        <end position="1019"/>
    </location>
</feature>
<comment type="similarity">
    <text evidence="3">Belongs to the INCENP family.</text>
</comment>
<dbReference type="PANTHER" id="PTHR13738">
    <property type="entry name" value="TROPONIN I"/>
    <property type="match status" value="1"/>
</dbReference>
<organism evidence="9 10">
    <name type="scientific">Ilex paraguariensis</name>
    <name type="common">yerba mate</name>
    <dbReference type="NCBI Taxonomy" id="185542"/>
    <lineage>
        <taxon>Eukaryota</taxon>
        <taxon>Viridiplantae</taxon>
        <taxon>Streptophyta</taxon>
        <taxon>Embryophyta</taxon>
        <taxon>Tracheophyta</taxon>
        <taxon>Spermatophyta</taxon>
        <taxon>Magnoliopsida</taxon>
        <taxon>eudicotyledons</taxon>
        <taxon>Gunneridae</taxon>
        <taxon>Pentapetalae</taxon>
        <taxon>asterids</taxon>
        <taxon>campanulids</taxon>
        <taxon>Aquifoliales</taxon>
        <taxon>Aquifoliaceae</taxon>
        <taxon>Ilex</taxon>
    </lineage>
</organism>
<dbReference type="GO" id="GO:0005634">
    <property type="term" value="C:nucleus"/>
    <property type="evidence" value="ECO:0007669"/>
    <property type="project" value="UniProtKB-SubCell"/>
</dbReference>
<sequence length="1225" mass="137356">MTTIENLFFQIFERKNWIIQQVKQQTDLYNQHLASKCLIDGIAPPSWLWNPNSYSQSSDLKELKKEELISKLLLPHLQPTASYFSSHYCPYDKPVVTSDNEELSDGLQMDTQAVNHGLNIGDGPTNISECHDNNMERSFNFVQEQDVSVTSPLDQVEVRVSNIYNVSDQSLARIQRSKSRQTDLELRYSEKAVAKSNLSCENNAKVDFGGVAFSVTASPHVDELKRLARYLDVGSGSCAVKEVKERDCQNNDRDISMYRSKITRSRSSSKQLSSENVTLKLGISSGIENKDSGALAQPTVNSLHHPYHVNDLLKGTGETVVGTELASDALAEDWSIGPRNNMDGASPRTGLEGLVRRAASDYCTFVKPKHFNFDEMAECSENRMLDTSSEKMRCTLAETASSLDKETSHNLHGKTLVKESLVEQAVSKKLEDVWRGSFGADAEECVGAVIKKSGSAINENAMPETIKEYYEAVQHNQNSLASHEADIVRSYVSKSFDVEKCQLKHHWIEGCESSPELLVDEVVLDSEERNKKAGTPLSFIYQPIGVSLVSSLTEEATRDCQGCFIEEVGRSDPISSDSDERQHSNEHDYQHLLHLENEANLINTEDLTCTERTLQESNFPLGEDGRLSSSCSVRSPKKTDLNLIGGDQTMPMSEGFIIDMQKGDGEPGTAGDGINFGKIELPRNTIQQASILEHIYNSSSRHTPLHLFSSTFKLQRNQDLYQSVPNGLLEHMESRSSLYLNDSVGRQLWASYSGEDEANCVLQGVSYSDFLPYSGTRIGWNSRSLYTSPVGKLWESNLSNLESSESLFNSNPEFTCFPIEEYPSISEENEIADEVDNNIQEGINSKVMNSYIKRKTLADTTEARSNPPTLVSEAKNFSGRGSVGSVNTEVSITGARNKINEMFGNCCSKKRNCTIQAKENKALSMGINGVKKPKVSLQNRFSNPKLSGKRDIKVKALEAAEAPKRLEERIQNEHKLKKEALKLEQARGQEENLRQLDLNKKKKKGPNMKRLRDEKYRMGKERKRKQIEATRRHQRDQEEKLHAGKVENEKQGGTADEKMNSRKDFNNESKKDRKMEKERRDDFTLKKSETEARTAGILTSDVQQSGIAFNHRVVSSNCGDNGKAISMLDKSTKNYLVTKTSLEKSYEISPYQCSDDEEDDLPTKFIPSWASKNWVPLVLSSQQKINPDVIFPVGSFCSIDEVLQPRKRQQILICNASLIGSALRH</sequence>
<proteinExistence type="inferred from homology"/>
<comment type="caution">
    <text evidence="9">The sequence shown here is derived from an EMBL/GenBank/DDBJ whole genome shotgun (WGS) entry which is preliminary data.</text>
</comment>
<keyword evidence="10" id="KW-1185">Reference proteome</keyword>
<reference evidence="9 10" key="1">
    <citation type="submission" date="2024-02" db="EMBL/GenBank/DDBJ databases">
        <authorList>
            <person name="Vignale AGUSTIN F."/>
            <person name="Sosa J E."/>
            <person name="Modenutti C."/>
        </authorList>
    </citation>
    <scope>NUCLEOTIDE SEQUENCE [LARGE SCALE GENOMIC DNA]</scope>
</reference>
<keyword evidence="5" id="KW-0206">Cytoskeleton</keyword>
<dbReference type="GO" id="GO:0005819">
    <property type="term" value="C:spindle"/>
    <property type="evidence" value="ECO:0007669"/>
    <property type="project" value="UniProtKB-SubCell"/>
</dbReference>
<evidence type="ECO:0000313" key="9">
    <source>
        <dbReference type="EMBL" id="CAK9148872.1"/>
    </source>
</evidence>